<feature type="transmembrane region" description="Helical" evidence="1">
    <location>
        <begin position="233"/>
        <end position="260"/>
    </location>
</feature>
<dbReference type="AlphaFoldDB" id="A0AA87FAJ9"/>
<feature type="transmembrane region" description="Helical" evidence="1">
    <location>
        <begin position="164"/>
        <end position="188"/>
    </location>
</feature>
<feature type="transmembrane region" description="Helical" evidence="1">
    <location>
        <begin position="200"/>
        <end position="221"/>
    </location>
</feature>
<reference evidence="2 3" key="1">
    <citation type="submission" date="2011-03" db="EMBL/GenBank/DDBJ databases">
        <title>Deep-sequencing identification of multiple resistance mechanism for the high antibiotic-resistance strain Streptococcus suis R61.</title>
        <authorList>
            <person name="Hu P."/>
            <person name="Yang M."/>
            <person name="Jin M."/>
            <person name="Xiao J."/>
        </authorList>
    </citation>
    <scope>NUCLEOTIDE SEQUENCE [LARGE SCALE GENOMIC DNA]</scope>
    <source>
        <strain evidence="2 3">R61</strain>
    </source>
</reference>
<comment type="caution">
    <text evidence="2">The sequence shown here is derived from an EMBL/GenBank/DDBJ whole genome shotgun (WGS) entry which is preliminary data.</text>
</comment>
<keyword evidence="1" id="KW-0812">Transmembrane</keyword>
<organism evidence="2 3">
    <name type="scientific">Streptococcus suis R61</name>
    <dbReference type="NCBI Taxonomy" id="996306"/>
    <lineage>
        <taxon>Bacteria</taxon>
        <taxon>Bacillati</taxon>
        <taxon>Bacillota</taxon>
        <taxon>Bacilli</taxon>
        <taxon>Lactobacillales</taxon>
        <taxon>Streptococcaceae</taxon>
        <taxon>Streptococcus</taxon>
    </lineage>
</organism>
<accession>A0AA87FAJ9</accession>
<feature type="transmembrane region" description="Helical" evidence="1">
    <location>
        <begin position="388"/>
        <end position="407"/>
    </location>
</feature>
<evidence type="ECO:0000313" key="3">
    <source>
        <dbReference type="Proteomes" id="UP000004014"/>
    </source>
</evidence>
<feature type="transmembrane region" description="Helical" evidence="1">
    <location>
        <begin position="131"/>
        <end position="152"/>
    </location>
</feature>
<name>A0AA87FAJ9_STRSU</name>
<evidence type="ECO:0000256" key="1">
    <source>
        <dbReference type="SAM" id="Phobius"/>
    </source>
</evidence>
<proteinExistence type="predicted"/>
<sequence length="463" mass="52599">MLRNFKKLKNSFDLVSFYYNDALKGFLNRPFFKKKRNQFLVAIIGFVLYFWYFLSNVREIGRLGEGARGLDLETFTELTRITIMSYVNMCIILSVALFVFVNSIITLTKSSVYITNILPYSRREILVAQKLFKMGVALVGYESILLLVFPLFGQLPIIKVSDQLMLLLLFHSIFVAIFSIMDALYAIFAKVATKFAKFSVTSVLFVLDIFFTLFCATYLVYFKIGIDTYVGRISIALTDLIVIMLLIALIILIIVMFLSYKFTLNIQEYKKLSYGLIRLPMIKLNLSTTFPAIYRHKSFIHSLTLITIFSLITTYQLGLRSGLETLANLNSLLVFSAISYADATARIRKYYDFYRVSLIEEVISLVLGGIILSAAPLVIAVYLKGSMLPFFMSMAIYLCALIAGLLFPTTQGNLNETASTTTTVFLSIVLYLVLRNDNVYLSSAILVVLLLILSVFLAKERRY</sequence>
<feature type="transmembrane region" description="Helical" evidence="1">
    <location>
        <begin position="37"/>
        <end position="54"/>
    </location>
</feature>
<feature type="transmembrane region" description="Helical" evidence="1">
    <location>
        <begin position="299"/>
        <end position="319"/>
    </location>
</feature>
<feature type="transmembrane region" description="Helical" evidence="1">
    <location>
        <begin position="362"/>
        <end position="382"/>
    </location>
</feature>
<feature type="transmembrane region" description="Helical" evidence="1">
    <location>
        <begin position="440"/>
        <end position="458"/>
    </location>
</feature>
<keyword evidence="1" id="KW-0472">Membrane</keyword>
<feature type="transmembrane region" description="Helical" evidence="1">
    <location>
        <begin position="414"/>
        <end position="434"/>
    </location>
</feature>
<evidence type="ECO:0000313" key="2">
    <source>
        <dbReference type="EMBL" id="EHC03625.1"/>
    </source>
</evidence>
<dbReference type="Proteomes" id="UP000004014">
    <property type="component" value="Unassembled WGS sequence"/>
</dbReference>
<protein>
    <submittedName>
        <fullName evidence="2">Uncharacterized protein</fullName>
    </submittedName>
</protein>
<gene>
    <name evidence="2" type="ORF">SSUR61_0427</name>
</gene>
<dbReference type="EMBL" id="AEYY01000009">
    <property type="protein sequence ID" value="EHC03625.1"/>
    <property type="molecule type" value="Genomic_DNA"/>
</dbReference>
<feature type="transmembrane region" description="Helical" evidence="1">
    <location>
        <begin position="83"/>
        <end position="105"/>
    </location>
</feature>
<feature type="transmembrane region" description="Helical" evidence="1">
    <location>
        <begin position="325"/>
        <end position="341"/>
    </location>
</feature>
<keyword evidence="1" id="KW-1133">Transmembrane helix</keyword>